<dbReference type="Pfam" id="PF00702">
    <property type="entry name" value="Hydrolase"/>
    <property type="match status" value="1"/>
</dbReference>
<dbReference type="InterPro" id="IPR006439">
    <property type="entry name" value="HAD-SF_hydro_IA"/>
</dbReference>
<gene>
    <name evidence="1" type="ORF">K1Y72_25465</name>
</gene>
<sequence length="198" mass="21261">MGWIVFDYGEVISLAPPEGAGVLLREAAGAPADAFWPAYWAGRRPYDEGAVTAAEFWAGVFGRIGRALDDDLVAVLVELDLRAWSHLNPGTLALLEELAAGGADLALLSNAPAELARRVDAAPWASVFRHRVFSADLGLAKPDPRIYRRLCERLGAQPGEVTFVDDRADNIDAARALGIRALRFTGVDRLRAELAAAA</sequence>
<dbReference type="PANTHER" id="PTHR43611:SF3">
    <property type="entry name" value="FLAVIN MONONUCLEOTIDE HYDROLASE 1, CHLOROPLATIC"/>
    <property type="match status" value="1"/>
</dbReference>
<dbReference type="InterPro" id="IPR023214">
    <property type="entry name" value="HAD_sf"/>
</dbReference>
<comment type="caution">
    <text evidence="1">The sequence shown here is derived from an EMBL/GenBank/DDBJ whole genome shotgun (WGS) entry which is preliminary data.</text>
</comment>
<proteinExistence type="predicted"/>
<dbReference type="EMBL" id="JAIBOA010000018">
    <property type="protein sequence ID" value="MBW8485754.1"/>
    <property type="molecule type" value="Genomic_DNA"/>
</dbReference>
<organism evidence="1 2">
    <name type="scientific">Actinomadura parmotrematis</name>
    <dbReference type="NCBI Taxonomy" id="2864039"/>
    <lineage>
        <taxon>Bacteria</taxon>
        <taxon>Bacillati</taxon>
        <taxon>Actinomycetota</taxon>
        <taxon>Actinomycetes</taxon>
        <taxon>Streptosporangiales</taxon>
        <taxon>Thermomonosporaceae</taxon>
        <taxon>Actinomadura</taxon>
    </lineage>
</organism>
<evidence type="ECO:0000313" key="1">
    <source>
        <dbReference type="EMBL" id="MBW8485754.1"/>
    </source>
</evidence>
<keyword evidence="2" id="KW-1185">Reference proteome</keyword>
<protein>
    <submittedName>
        <fullName evidence="1">HAD family phosphatase</fullName>
    </submittedName>
</protein>
<evidence type="ECO:0000313" key="2">
    <source>
        <dbReference type="Proteomes" id="UP000774570"/>
    </source>
</evidence>
<dbReference type="InterPro" id="IPR036412">
    <property type="entry name" value="HAD-like_sf"/>
</dbReference>
<accession>A0ABS7G1J2</accession>
<dbReference type="NCBIfam" id="TIGR01509">
    <property type="entry name" value="HAD-SF-IA-v3"/>
    <property type="match status" value="1"/>
</dbReference>
<dbReference type="PANTHER" id="PTHR43611">
    <property type="entry name" value="ALPHA-D-GLUCOSE 1-PHOSPHATE PHOSPHATASE"/>
    <property type="match status" value="1"/>
</dbReference>
<dbReference type="PRINTS" id="PR00413">
    <property type="entry name" value="HADHALOGNASE"/>
</dbReference>
<dbReference type="Proteomes" id="UP000774570">
    <property type="component" value="Unassembled WGS sequence"/>
</dbReference>
<dbReference type="Gene3D" id="3.40.50.1000">
    <property type="entry name" value="HAD superfamily/HAD-like"/>
    <property type="match status" value="1"/>
</dbReference>
<dbReference type="SUPFAM" id="SSF56784">
    <property type="entry name" value="HAD-like"/>
    <property type="match status" value="1"/>
</dbReference>
<name>A0ABS7G1J2_9ACTN</name>
<dbReference type="RefSeq" id="WP_220168993.1">
    <property type="nucleotide sequence ID" value="NZ_JAIBOA010000018.1"/>
</dbReference>
<dbReference type="CDD" id="cd02603">
    <property type="entry name" value="HAD_sEH-N_like"/>
    <property type="match status" value="1"/>
</dbReference>
<reference evidence="1 2" key="1">
    <citation type="submission" date="2021-07" db="EMBL/GenBank/DDBJ databases">
        <title>Actinomadura sp. PM05-2 isolated from lichen.</title>
        <authorList>
            <person name="Somphong A."/>
            <person name="Phongsopitanun W."/>
            <person name="Tanasupawat S."/>
            <person name="Peongsungnone V."/>
        </authorList>
    </citation>
    <scope>NUCLEOTIDE SEQUENCE [LARGE SCALE GENOMIC DNA]</scope>
    <source>
        <strain evidence="1 2">PM05-2</strain>
    </source>
</reference>